<dbReference type="AlphaFoldDB" id="A0A0D7A2K6"/>
<feature type="region of interest" description="Disordered" evidence="1">
    <location>
        <begin position="1"/>
        <end position="140"/>
    </location>
</feature>
<dbReference type="Proteomes" id="UP000054144">
    <property type="component" value="Unassembled WGS sequence"/>
</dbReference>
<reference evidence="3 4" key="1">
    <citation type="journal article" date="2015" name="Fungal Genet. Biol.">
        <title>Evolution of novel wood decay mechanisms in Agaricales revealed by the genome sequences of Fistulina hepatica and Cylindrobasidium torrendii.</title>
        <authorList>
            <person name="Floudas D."/>
            <person name="Held B.W."/>
            <person name="Riley R."/>
            <person name="Nagy L.G."/>
            <person name="Koehler G."/>
            <person name="Ransdell A.S."/>
            <person name="Younus H."/>
            <person name="Chow J."/>
            <person name="Chiniquy J."/>
            <person name="Lipzen A."/>
            <person name="Tritt A."/>
            <person name="Sun H."/>
            <person name="Haridas S."/>
            <person name="LaButti K."/>
            <person name="Ohm R.A."/>
            <person name="Kues U."/>
            <person name="Blanchette R.A."/>
            <person name="Grigoriev I.V."/>
            <person name="Minto R.E."/>
            <person name="Hibbett D.S."/>
        </authorList>
    </citation>
    <scope>NUCLEOTIDE SEQUENCE [LARGE SCALE GENOMIC DNA]</scope>
    <source>
        <strain evidence="3 4">ATCC 64428</strain>
    </source>
</reference>
<organism evidence="3 4">
    <name type="scientific">Fistulina hepatica ATCC 64428</name>
    <dbReference type="NCBI Taxonomy" id="1128425"/>
    <lineage>
        <taxon>Eukaryota</taxon>
        <taxon>Fungi</taxon>
        <taxon>Dikarya</taxon>
        <taxon>Basidiomycota</taxon>
        <taxon>Agaricomycotina</taxon>
        <taxon>Agaricomycetes</taxon>
        <taxon>Agaricomycetidae</taxon>
        <taxon>Agaricales</taxon>
        <taxon>Fistulinaceae</taxon>
        <taxon>Fistulina</taxon>
    </lineage>
</organism>
<feature type="compositionally biased region" description="Basic and acidic residues" evidence="1">
    <location>
        <begin position="109"/>
        <end position="134"/>
    </location>
</feature>
<feature type="compositionally biased region" description="Basic and acidic residues" evidence="1">
    <location>
        <begin position="37"/>
        <end position="62"/>
    </location>
</feature>
<dbReference type="OrthoDB" id="2790754at2759"/>
<sequence>MQSSSGRKRVLTAKASAAAAGARTIKKASISKAAAVKAEKQRKAEAKKAEEEHLENVRKRAAEALANESDEEEASNTEQPSSPVLSRKKRRHLSPIRSEHSDSEEVENHEDTKDKEEVVDHSRHDSNIEEKGPEDTDDDQITELADKPAFFDRSMNVDELPMSPVETKRRQRTSKLTKNNFTPITLALAEKAKRTQRQRICMEDGFPADKDTFTHKSLRLAAHSGLTADILKEKLRKIEADVERQSMILTYVNYATGGVRGDLKNKAKSMISGHYKIPGDHSKEEIQEIISWLLSKKRPYIYRDIDVVNRRYDKEKPYMNHVFFEVIQMQFCTGNGRVDRDTLQLMVSKKEVPCNLIALVATAIEVALTEWITGERHQIEFSDDSFASRMHANKAHLLSLEDNDSDDDMDYEALEVSAQTHLAPIGGDK</sequence>
<dbReference type="Pfam" id="PF20149">
    <property type="entry name" value="DUF6532"/>
    <property type="match status" value="1"/>
</dbReference>
<evidence type="ECO:0000259" key="2">
    <source>
        <dbReference type="Pfam" id="PF20149"/>
    </source>
</evidence>
<protein>
    <recommendedName>
        <fullName evidence="2">DUF6532 domain-containing protein</fullName>
    </recommendedName>
</protein>
<name>A0A0D7A2K6_9AGAR</name>
<keyword evidence="4" id="KW-1185">Reference proteome</keyword>
<proteinExistence type="predicted"/>
<feature type="compositionally biased region" description="Basic residues" evidence="1">
    <location>
        <begin position="1"/>
        <end position="11"/>
    </location>
</feature>
<evidence type="ECO:0000313" key="3">
    <source>
        <dbReference type="EMBL" id="KIY43171.1"/>
    </source>
</evidence>
<evidence type="ECO:0000313" key="4">
    <source>
        <dbReference type="Proteomes" id="UP000054144"/>
    </source>
</evidence>
<dbReference type="EMBL" id="KN882116">
    <property type="protein sequence ID" value="KIY43171.1"/>
    <property type="molecule type" value="Genomic_DNA"/>
</dbReference>
<feature type="domain" description="DUF6532" evidence="2">
    <location>
        <begin position="192"/>
        <end position="395"/>
    </location>
</feature>
<gene>
    <name evidence="3" type="ORF">FISHEDRAFT_78767</name>
</gene>
<accession>A0A0D7A2K6</accession>
<dbReference type="InterPro" id="IPR045341">
    <property type="entry name" value="DUF6532"/>
</dbReference>
<feature type="compositionally biased region" description="Low complexity" evidence="1">
    <location>
        <begin position="13"/>
        <end position="36"/>
    </location>
</feature>
<evidence type="ECO:0000256" key="1">
    <source>
        <dbReference type="SAM" id="MobiDB-lite"/>
    </source>
</evidence>